<name>A0A409Y8V5_9AGAR</name>
<dbReference type="EMBL" id="NHTK01001355">
    <property type="protein sequence ID" value="PPQ99506.1"/>
    <property type="molecule type" value="Genomic_DNA"/>
</dbReference>
<evidence type="ECO:0000313" key="4">
    <source>
        <dbReference type="Proteomes" id="UP000284842"/>
    </source>
</evidence>
<keyword evidence="2" id="KW-0812">Transmembrane</keyword>
<feature type="region of interest" description="Disordered" evidence="1">
    <location>
        <begin position="1"/>
        <end position="42"/>
    </location>
</feature>
<gene>
    <name evidence="3" type="ORF">CVT24_005296</name>
</gene>
<reference evidence="3 4" key="1">
    <citation type="journal article" date="2018" name="Evol. Lett.">
        <title>Horizontal gene cluster transfer increased hallucinogenic mushroom diversity.</title>
        <authorList>
            <person name="Reynolds H.T."/>
            <person name="Vijayakumar V."/>
            <person name="Gluck-Thaler E."/>
            <person name="Korotkin H.B."/>
            <person name="Matheny P.B."/>
            <person name="Slot J.C."/>
        </authorList>
    </citation>
    <scope>NUCLEOTIDE SEQUENCE [LARGE SCALE GENOMIC DNA]</scope>
    <source>
        <strain evidence="3 4">2629</strain>
    </source>
</reference>
<evidence type="ECO:0000313" key="3">
    <source>
        <dbReference type="EMBL" id="PPQ99506.1"/>
    </source>
</evidence>
<dbReference type="OrthoDB" id="2392789at2759"/>
<dbReference type="InParanoid" id="A0A409Y8V5"/>
<dbReference type="Proteomes" id="UP000284842">
    <property type="component" value="Unassembled WGS sequence"/>
</dbReference>
<feature type="region of interest" description="Disordered" evidence="1">
    <location>
        <begin position="171"/>
        <end position="194"/>
    </location>
</feature>
<comment type="caution">
    <text evidence="3">The sequence shown here is derived from an EMBL/GenBank/DDBJ whole genome shotgun (WGS) entry which is preliminary data.</text>
</comment>
<proteinExistence type="predicted"/>
<dbReference type="PANTHER" id="PTHR13132">
    <property type="entry name" value="ALPHA- 1,6 -FUCOSYLTRANSFERASE"/>
    <property type="match status" value="1"/>
</dbReference>
<dbReference type="Gene3D" id="3.40.50.11350">
    <property type="match status" value="1"/>
</dbReference>
<evidence type="ECO:0000256" key="2">
    <source>
        <dbReference type="SAM" id="Phobius"/>
    </source>
</evidence>
<sequence>MPRPRPLTNVSSAIPWGSDQQLTPRTPHSATASGSRTSRLEQGFSKIQLSDEGLDAPEYDDQVTLQSAPLLASSSTARFGASLGSSTSAKRPGARRARRPAELISHVVTRLPLVLGVFVAGVLLILIVLSFTRPGALHRYVGATLPESEKPSSTIASAPAVIPTDLSVEGSMTPTMGSQADPHHHSTTQTDSQVHTGNTVHLLSYENYTTFPLAPFEYLHECAAMHQGYMSHGDYWEVSRMGAMDVKHHDEGQQSLVCDSTITYMLDGKAGLTADLALMAQAAALARERNRTFFVDDTYWDRGKWTYHFQDVTITQPGPQPGCQPPPPNELVACPRTARCVHWVINSRTAKFHFGHAFSDHYENPYAHQLNRLKPMFNRALESFRSTILPNDHNMDLIRLAKKELKSFLLDVNRGQADTDPRYLSIHIRRGDRKTYNYAFKDRKIPIGDYLTGTEQTWNRLSTQDQNSGVYPVLYLASDSSTAQKEFSEKWQGETFSLFQTSNQHLNELASPAEYVQKEFDDFAVETRIKATRGMVVDLALLSGIWSEEGDILPEAIVCGVSSTVCKLSAIGLGWDRAFGDVDEMGIMDDLHKRWVDVDEKGQSVPVWQPFELF</sequence>
<keyword evidence="4" id="KW-1185">Reference proteome</keyword>
<keyword evidence="2" id="KW-0472">Membrane</keyword>
<organism evidence="3 4">
    <name type="scientific">Panaeolus cyanescens</name>
    <dbReference type="NCBI Taxonomy" id="181874"/>
    <lineage>
        <taxon>Eukaryota</taxon>
        <taxon>Fungi</taxon>
        <taxon>Dikarya</taxon>
        <taxon>Basidiomycota</taxon>
        <taxon>Agaricomycotina</taxon>
        <taxon>Agaricomycetes</taxon>
        <taxon>Agaricomycetidae</taxon>
        <taxon>Agaricales</taxon>
        <taxon>Agaricineae</taxon>
        <taxon>Galeropsidaceae</taxon>
        <taxon>Panaeolus</taxon>
    </lineage>
</organism>
<evidence type="ECO:0000256" key="1">
    <source>
        <dbReference type="SAM" id="MobiDB-lite"/>
    </source>
</evidence>
<dbReference type="AlphaFoldDB" id="A0A409Y8V5"/>
<protein>
    <submittedName>
        <fullName evidence="3">Uncharacterized protein</fullName>
    </submittedName>
</protein>
<dbReference type="GO" id="GO:0006487">
    <property type="term" value="P:protein N-linked glycosylation"/>
    <property type="evidence" value="ECO:0007669"/>
    <property type="project" value="TreeGrafter"/>
</dbReference>
<keyword evidence="2" id="KW-1133">Transmembrane helix</keyword>
<dbReference type="GO" id="GO:0046921">
    <property type="term" value="F:alpha-(1-&gt;6)-fucosyltransferase activity"/>
    <property type="evidence" value="ECO:0007669"/>
    <property type="project" value="TreeGrafter"/>
</dbReference>
<feature type="transmembrane region" description="Helical" evidence="2">
    <location>
        <begin position="107"/>
        <end position="131"/>
    </location>
</feature>
<accession>A0A409Y8V5</accession>
<feature type="compositionally biased region" description="Polar residues" evidence="1">
    <location>
        <begin position="8"/>
        <end position="37"/>
    </location>
</feature>
<dbReference type="PANTHER" id="PTHR13132:SF29">
    <property type="entry name" value="ALPHA-(1,6)-FUCOSYLTRANSFERASE"/>
    <property type="match status" value="1"/>
</dbReference>